<dbReference type="Proteomes" id="UP001156441">
    <property type="component" value="Unassembled WGS sequence"/>
</dbReference>
<sequence>MDGFQVKTDALEEAATKFDGLAGVVGSAKNKLASDGDLPTLDPLSRAMAAAAAVAGGLASGGLLTPLAGLAGKKVGEAASGASDPYPGVRDAWLNALPRYQRMLNRDADELRKSSTTYEEDDRRGGQRFRHPMPRVPGAPAGPMPRVPGSPTVPMPAPNPNPNGNVPI</sequence>
<protein>
    <submittedName>
        <fullName evidence="2">Uncharacterized protein</fullName>
    </submittedName>
</protein>
<reference evidence="2 3" key="1">
    <citation type="submission" date="2021-02" db="EMBL/GenBank/DDBJ databases">
        <title>Actinophytocola xerophila sp. nov., isolated from soil of cotton cropping field.</title>
        <authorList>
            <person name="Huang R."/>
            <person name="Chen X."/>
            <person name="Ge X."/>
            <person name="Liu W."/>
        </authorList>
    </citation>
    <scope>NUCLEOTIDE SEQUENCE [LARGE SCALE GENOMIC DNA]</scope>
    <source>
        <strain evidence="2 3">S1-96</strain>
    </source>
</reference>
<feature type="region of interest" description="Disordered" evidence="1">
    <location>
        <begin position="107"/>
        <end position="168"/>
    </location>
</feature>
<comment type="caution">
    <text evidence="2">The sequence shown here is derived from an EMBL/GenBank/DDBJ whole genome shotgun (WGS) entry which is preliminary data.</text>
</comment>
<keyword evidence="3" id="KW-1185">Reference proteome</keyword>
<feature type="compositionally biased region" description="Pro residues" evidence="1">
    <location>
        <begin position="134"/>
        <end position="161"/>
    </location>
</feature>
<name>A0ABT2JFT3_9PSEU</name>
<evidence type="ECO:0000256" key="1">
    <source>
        <dbReference type="SAM" id="MobiDB-lite"/>
    </source>
</evidence>
<proteinExistence type="predicted"/>
<organism evidence="2 3">
    <name type="scientific">Actinophytocola gossypii</name>
    <dbReference type="NCBI Taxonomy" id="2812003"/>
    <lineage>
        <taxon>Bacteria</taxon>
        <taxon>Bacillati</taxon>
        <taxon>Actinomycetota</taxon>
        <taxon>Actinomycetes</taxon>
        <taxon>Pseudonocardiales</taxon>
        <taxon>Pseudonocardiaceae</taxon>
    </lineage>
</organism>
<accession>A0ABT2JFT3</accession>
<gene>
    <name evidence="2" type="ORF">JT362_26780</name>
</gene>
<evidence type="ECO:0000313" key="2">
    <source>
        <dbReference type="EMBL" id="MCT2586733.1"/>
    </source>
</evidence>
<dbReference type="SUPFAM" id="SSF140453">
    <property type="entry name" value="EsxAB dimer-like"/>
    <property type="match status" value="1"/>
</dbReference>
<dbReference type="EMBL" id="JAFFZE010000022">
    <property type="protein sequence ID" value="MCT2586733.1"/>
    <property type="molecule type" value="Genomic_DNA"/>
</dbReference>
<evidence type="ECO:0000313" key="3">
    <source>
        <dbReference type="Proteomes" id="UP001156441"/>
    </source>
</evidence>
<dbReference type="InterPro" id="IPR036689">
    <property type="entry name" value="ESAT-6-like_sf"/>
</dbReference>
<dbReference type="RefSeq" id="WP_260194591.1">
    <property type="nucleotide sequence ID" value="NZ_JAFFZE010000022.1"/>
</dbReference>